<keyword evidence="4 8" id="KW-0032">Aminotransferase</keyword>
<dbReference type="CDD" id="cd00609">
    <property type="entry name" value="AAT_like"/>
    <property type="match status" value="1"/>
</dbReference>
<dbReference type="SUPFAM" id="SSF53383">
    <property type="entry name" value="PLP-dependent transferases"/>
    <property type="match status" value="1"/>
</dbReference>
<dbReference type="GO" id="GO:0004838">
    <property type="term" value="F:L-tyrosine-2-oxoglutarate transaminase activity"/>
    <property type="evidence" value="ECO:0007669"/>
    <property type="project" value="TreeGrafter"/>
</dbReference>
<proteinExistence type="inferred from homology"/>
<reference evidence="8 9" key="1">
    <citation type="submission" date="2019-08" db="EMBL/GenBank/DDBJ databases">
        <title>Draft Genome Sequence of Halomonas eurihalina Isolated from Preserved Hide-surface.</title>
        <authorList>
            <person name="Hussain S.A."/>
            <person name="Xu A."/>
            <person name="Sarker M."/>
            <person name="Sommers C."/>
        </authorList>
    </citation>
    <scope>NUCLEOTIDE SEQUENCE [LARGE SCALE GENOMIC DNA]</scope>
    <source>
        <strain evidence="8 9">MS1</strain>
    </source>
</reference>
<keyword evidence="9" id="KW-1185">Reference proteome</keyword>
<protein>
    <submittedName>
        <fullName evidence="8">Aspartate/tyrosine/aromatic aminotransferase</fullName>
    </submittedName>
</protein>
<evidence type="ECO:0000259" key="7">
    <source>
        <dbReference type="Pfam" id="PF00155"/>
    </source>
</evidence>
<evidence type="ECO:0000313" key="9">
    <source>
        <dbReference type="Proteomes" id="UP000324260"/>
    </source>
</evidence>
<dbReference type="Proteomes" id="UP000324260">
    <property type="component" value="Unassembled WGS sequence"/>
</dbReference>
<dbReference type="RefSeq" id="WP_149320385.1">
    <property type="nucleotide sequence ID" value="NZ_JARWAH010000001.1"/>
</dbReference>
<dbReference type="InterPro" id="IPR015421">
    <property type="entry name" value="PyrdxlP-dep_Trfase_major"/>
</dbReference>
<evidence type="ECO:0000256" key="4">
    <source>
        <dbReference type="ARBA" id="ARBA00022576"/>
    </source>
</evidence>
<dbReference type="Pfam" id="PF00155">
    <property type="entry name" value="Aminotran_1_2"/>
    <property type="match status" value="1"/>
</dbReference>
<comment type="cofactor">
    <cofactor evidence="1">
        <name>pyridoxal 5'-phosphate</name>
        <dbReference type="ChEBI" id="CHEBI:597326"/>
    </cofactor>
</comment>
<dbReference type="GO" id="GO:0005829">
    <property type="term" value="C:cytosol"/>
    <property type="evidence" value="ECO:0007669"/>
    <property type="project" value="TreeGrafter"/>
</dbReference>
<keyword evidence="5 8" id="KW-0808">Transferase</keyword>
<comment type="caution">
    <text evidence="8">The sequence shown here is derived from an EMBL/GenBank/DDBJ whole genome shotgun (WGS) entry which is preliminary data.</text>
</comment>
<dbReference type="GO" id="GO:0042802">
    <property type="term" value="F:identical protein binding"/>
    <property type="evidence" value="ECO:0007669"/>
    <property type="project" value="TreeGrafter"/>
</dbReference>
<comment type="similarity">
    <text evidence="2">Belongs to the class-I pyridoxal-phosphate-dependent aminotransferase family.</text>
</comment>
<name>A0A5D9DDI9_HALER</name>
<organism evidence="8 9">
    <name type="scientific">Halomonas eurihalina</name>
    <dbReference type="NCBI Taxonomy" id="42566"/>
    <lineage>
        <taxon>Bacteria</taxon>
        <taxon>Pseudomonadati</taxon>
        <taxon>Pseudomonadota</taxon>
        <taxon>Gammaproteobacteria</taxon>
        <taxon>Oceanospirillales</taxon>
        <taxon>Halomonadaceae</taxon>
        <taxon>Halomonas</taxon>
    </lineage>
</organism>
<dbReference type="NCBIfam" id="NF006719">
    <property type="entry name" value="PRK09257.1"/>
    <property type="match status" value="1"/>
</dbReference>
<dbReference type="EMBL" id="VTPU01000001">
    <property type="protein sequence ID" value="TZG41190.1"/>
    <property type="molecule type" value="Genomic_DNA"/>
</dbReference>
<evidence type="ECO:0000256" key="2">
    <source>
        <dbReference type="ARBA" id="ARBA00007441"/>
    </source>
</evidence>
<evidence type="ECO:0000256" key="6">
    <source>
        <dbReference type="ARBA" id="ARBA00022898"/>
    </source>
</evidence>
<comment type="subunit">
    <text evidence="3">Homodimer.</text>
</comment>
<dbReference type="InterPro" id="IPR015424">
    <property type="entry name" value="PyrdxlP-dep_Trfase"/>
</dbReference>
<dbReference type="InterPro" id="IPR015422">
    <property type="entry name" value="PyrdxlP-dep_Trfase_small"/>
</dbReference>
<dbReference type="FunFam" id="3.40.640.10:FF:000066">
    <property type="entry name" value="Aspartate aminotransferase"/>
    <property type="match status" value="1"/>
</dbReference>
<dbReference type="GO" id="GO:0030170">
    <property type="term" value="F:pyridoxal phosphate binding"/>
    <property type="evidence" value="ECO:0007669"/>
    <property type="project" value="InterPro"/>
</dbReference>
<dbReference type="GO" id="GO:0033585">
    <property type="term" value="P:L-phenylalanine biosynthetic process from chorismate via phenylpyruvate"/>
    <property type="evidence" value="ECO:0007669"/>
    <property type="project" value="TreeGrafter"/>
</dbReference>
<keyword evidence="6" id="KW-0663">Pyridoxal phosphate</keyword>
<dbReference type="OrthoDB" id="9766445at2"/>
<evidence type="ECO:0000313" key="8">
    <source>
        <dbReference type="EMBL" id="TZG41190.1"/>
    </source>
</evidence>
<gene>
    <name evidence="8" type="ORF">FZZ93_00555</name>
</gene>
<accession>A0A5D9DDI9</accession>
<evidence type="ECO:0000256" key="5">
    <source>
        <dbReference type="ARBA" id="ARBA00022679"/>
    </source>
</evidence>
<dbReference type="PANTHER" id="PTHR11879">
    <property type="entry name" value="ASPARTATE AMINOTRANSFERASE"/>
    <property type="match status" value="1"/>
</dbReference>
<evidence type="ECO:0000256" key="1">
    <source>
        <dbReference type="ARBA" id="ARBA00001933"/>
    </source>
</evidence>
<dbReference type="InterPro" id="IPR004839">
    <property type="entry name" value="Aminotransferase_I/II_large"/>
</dbReference>
<dbReference type="PRINTS" id="PR00799">
    <property type="entry name" value="TRANSAMINASE"/>
</dbReference>
<dbReference type="Gene3D" id="3.90.1150.10">
    <property type="entry name" value="Aspartate Aminotransferase, domain 1"/>
    <property type="match status" value="1"/>
</dbReference>
<dbReference type="PANTHER" id="PTHR11879:SF22">
    <property type="entry name" value="ASPARTATE AMINOTRANSFERASE, MITOCHONDRIAL"/>
    <property type="match status" value="1"/>
</dbReference>
<dbReference type="Gene3D" id="3.40.640.10">
    <property type="entry name" value="Type I PLP-dependent aspartate aminotransferase-like (Major domain)"/>
    <property type="match status" value="1"/>
</dbReference>
<dbReference type="GO" id="GO:0004069">
    <property type="term" value="F:L-aspartate:2-oxoglutarate aminotransferase activity"/>
    <property type="evidence" value="ECO:0007669"/>
    <property type="project" value="TreeGrafter"/>
</dbReference>
<feature type="domain" description="Aminotransferase class I/classII large" evidence="7">
    <location>
        <begin position="27"/>
        <end position="391"/>
    </location>
</feature>
<sequence length="395" mass="43342">MFEQIERVPGDAILGLIEAFKKDTNPQKVDLGVGVYRDAQGNTPVMRAVKAAEDLLLKNETTKTYIGSHGDPRYGQAVLPLVLGEGSPVLEAGRASATQSPGGTGALRLAADFIATQLPGKDVWVSDPTWPNHLGIFPAAGLTLKKYPYVDAENRLDFDGMLAALKEIPEGDVVLLHACCHNPTGFDLSREQWGQVLEVVKQRNLLPLVDFAYQGFGEGLDEDAYGPRLLAENLDEVIITSSCSKNFGIYCERTGCLIMVAKDNEQMENVRSQVAIVARENYSNPPAHGGAIVAEILHSAELSAIWHEELTEMRDRINTLRRDFVEALKPYGLDQKYACVAEQRGMFSYTGLTPEQVDRLRNEFGIYMVRSGRANVAGFSQENLPYLAKAIAAVN</sequence>
<dbReference type="InterPro" id="IPR000796">
    <property type="entry name" value="Asp_trans"/>
</dbReference>
<evidence type="ECO:0000256" key="3">
    <source>
        <dbReference type="ARBA" id="ARBA00011738"/>
    </source>
</evidence>
<dbReference type="AlphaFoldDB" id="A0A5D9DDI9"/>